<feature type="transmembrane region" description="Helical" evidence="6">
    <location>
        <begin position="151"/>
        <end position="175"/>
    </location>
</feature>
<feature type="transmembrane region" description="Helical" evidence="6">
    <location>
        <begin position="196"/>
        <end position="216"/>
    </location>
</feature>
<keyword evidence="9" id="KW-1185">Reference proteome</keyword>
<dbReference type="PANTHER" id="PTHR46795:SF3">
    <property type="entry name" value="ABC TRANSPORTER PERMEASE"/>
    <property type="match status" value="1"/>
</dbReference>
<comment type="caution">
    <text evidence="8">The sequence shown here is derived from an EMBL/GenBank/DDBJ whole genome shotgun (WGS) entry which is preliminary data.</text>
</comment>
<feature type="transmembrane region" description="Helical" evidence="6">
    <location>
        <begin position="281"/>
        <end position="304"/>
    </location>
</feature>
<keyword evidence="2 6" id="KW-1003">Cell membrane</keyword>
<keyword evidence="3 6" id="KW-0812">Transmembrane</keyword>
<keyword evidence="4 6" id="KW-1133">Transmembrane helix</keyword>
<keyword evidence="6" id="KW-0813">Transport</keyword>
<feature type="transmembrane region" description="Helical" evidence="6">
    <location>
        <begin position="105"/>
        <end position="131"/>
    </location>
</feature>
<feature type="domain" description="ABC3 transporter permease C-terminal" evidence="7">
    <location>
        <begin position="62"/>
        <end position="172"/>
    </location>
</feature>
<dbReference type="PANTHER" id="PTHR46795">
    <property type="entry name" value="ABC TRANSPORTER PERMEASE-RELATED-RELATED"/>
    <property type="match status" value="1"/>
</dbReference>
<dbReference type="PIRSF" id="PIRSF018968">
    <property type="entry name" value="ABC_permease_BceB"/>
    <property type="match status" value="1"/>
</dbReference>
<evidence type="ECO:0000313" key="9">
    <source>
        <dbReference type="Proteomes" id="UP001231362"/>
    </source>
</evidence>
<comment type="subcellular location">
    <subcellularLocation>
        <location evidence="1 6">Cell membrane</location>
        <topology evidence="1 6">Multi-pass membrane protein</topology>
    </subcellularLocation>
</comment>
<evidence type="ECO:0000259" key="7">
    <source>
        <dbReference type="Pfam" id="PF02687"/>
    </source>
</evidence>
<evidence type="ECO:0000256" key="3">
    <source>
        <dbReference type="ARBA" id="ARBA00022692"/>
    </source>
</evidence>
<dbReference type="InterPro" id="IPR027022">
    <property type="entry name" value="ABC_permease_BceB-typ"/>
</dbReference>
<evidence type="ECO:0000313" key="8">
    <source>
        <dbReference type="EMBL" id="MDQ0154838.1"/>
    </source>
</evidence>
<evidence type="ECO:0000256" key="1">
    <source>
        <dbReference type="ARBA" id="ARBA00004651"/>
    </source>
</evidence>
<evidence type="ECO:0000256" key="2">
    <source>
        <dbReference type="ARBA" id="ARBA00022475"/>
    </source>
</evidence>
<feature type="transmembrane region" description="Helical" evidence="6">
    <location>
        <begin position="52"/>
        <end position="75"/>
    </location>
</feature>
<accession>A0ABT9V1L1</accession>
<dbReference type="InterPro" id="IPR052536">
    <property type="entry name" value="ABC-4_Integral_Memb_Prot"/>
</dbReference>
<protein>
    <submittedName>
        <fullName evidence="8">ABC-type lipoprotein release transport system permease subunit</fullName>
    </submittedName>
</protein>
<evidence type="ECO:0000256" key="6">
    <source>
        <dbReference type="PIRNR" id="PIRNR018968"/>
    </source>
</evidence>
<dbReference type="Pfam" id="PF02687">
    <property type="entry name" value="FtsX"/>
    <property type="match status" value="1"/>
</dbReference>
<feature type="transmembrane region" description="Helical" evidence="6">
    <location>
        <begin position="597"/>
        <end position="619"/>
    </location>
</feature>
<feature type="transmembrane region" description="Helical" evidence="6">
    <location>
        <begin position="562"/>
        <end position="585"/>
    </location>
</feature>
<sequence length="629" mass="72354">MSFKQMIWKMAKAEYNKYLFYFLCNSFAVMFFFMFATVYFNESVVQVKQSESIQYVLTIPGVALVVFTIFFIHYAHHIFIKKRKSEFSLLMTLGMSNRDISKLLLLENAVIGLFSLIAGLLAGMIFSRLFFSLLMNQVGIEGVSFQIIGSMFLSATAAFLLVFLIVVGKSLFLILTRDPIESMKSEQIRETLTMKSPLFGGIGVAILIGSIIGLYFTYGNPVIGGDYLIFWAIATFLGLYISLLQFTSFIIELAKRSKQFYYQHILFWTNLDTKLKQLTSIFMLVTVMIMVTILYSTIILFSYMSAEKEAIAQNPFDIAFVEVDILDTSLLVQKENQLQEHISIPFYSYSQKDTYYDWTNTYTFISVDNFNKLTSRKLSLENGEFLSFINVDPEHADGYEKNILFPIESERRNFELKDTIFDKRINDVPNLGEMIIVNGNDYASLKERSDGEEATLHLVNVENWKESGPFVKKIEERLKTGADDQDVVQIASKIEDYERQRNSNGILFYVSTFLSVLFFFGSFILLYLHLFSSVEREKEKYSKLRLIGITALEMKRIMTKEIATIFFIPTTIGTTLALLYVVAMAKDIGGITKHPDILLYFFIVAGVYYVIQIGFYLFAKRKMLSEMIR</sequence>
<gene>
    <name evidence="8" type="ORF">J2S07_001142</name>
</gene>
<dbReference type="Proteomes" id="UP001231362">
    <property type="component" value="Unassembled WGS sequence"/>
</dbReference>
<feature type="transmembrane region" description="Helical" evidence="6">
    <location>
        <begin position="20"/>
        <end position="40"/>
    </location>
</feature>
<feature type="transmembrane region" description="Helical" evidence="6">
    <location>
        <begin position="506"/>
        <end position="530"/>
    </location>
</feature>
<dbReference type="EMBL" id="JAUSTU010000004">
    <property type="protein sequence ID" value="MDQ0154838.1"/>
    <property type="molecule type" value="Genomic_DNA"/>
</dbReference>
<feature type="transmembrane region" description="Helical" evidence="6">
    <location>
        <begin position="228"/>
        <end position="251"/>
    </location>
</feature>
<dbReference type="InterPro" id="IPR003838">
    <property type="entry name" value="ABC3_permease_C"/>
</dbReference>
<evidence type="ECO:0000256" key="4">
    <source>
        <dbReference type="ARBA" id="ARBA00022989"/>
    </source>
</evidence>
<keyword evidence="5 6" id="KW-0472">Membrane</keyword>
<reference evidence="8 9" key="1">
    <citation type="submission" date="2023-07" db="EMBL/GenBank/DDBJ databases">
        <title>Genomic Encyclopedia of Type Strains, Phase IV (KMG-IV): sequencing the most valuable type-strain genomes for metagenomic binning, comparative biology and taxonomic classification.</title>
        <authorList>
            <person name="Goeker M."/>
        </authorList>
    </citation>
    <scope>NUCLEOTIDE SEQUENCE [LARGE SCALE GENOMIC DNA]</scope>
    <source>
        <strain evidence="8 9">DSM 23948</strain>
    </source>
</reference>
<comment type="similarity">
    <text evidence="6">Belongs to the ABC-4 integral membrane protein family.</text>
</comment>
<dbReference type="RefSeq" id="WP_307149424.1">
    <property type="nucleotide sequence ID" value="NZ_JAUSTU010000004.1"/>
</dbReference>
<proteinExistence type="inferred from homology"/>
<keyword evidence="8" id="KW-0449">Lipoprotein</keyword>
<name>A0ABT9V1L1_9BACL</name>
<organism evidence="8 9">
    <name type="scientific">Anoxybacillus andreesenii</name>
    <dbReference type="NCBI Taxonomy" id="1325932"/>
    <lineage>
        <taxon>Bacteria</taxon>
        <taxon>Bacillati</taxon>
        <taxon>Bacillota</taxon>
        <taxon>Bacilli</taxon>
        <taxon>Bacillales</taxon>
        <taxon>Anoxybacillaceae</taxon>
        <taxon>Anoxybacillus</taxon>
    </lineage>
</organism>
<evidence type="ECO:0000256" key="5">
    <source>
        <dbReference type="ARBA" id="ARBA00023136"/>
    </source>
</evidence>